<keyword evidence="2" id="KW-1185">Reference proteome</keyword>
<evidence type="ECO:0000313" key="1">
    <source>
        <dbReference type="EMBL" id="TKC01780.1"/>
    </source>
</evidence>
<dbReference type="RefSeq" id="WP_136875479.1">
    <property type="nucleotide sequence ID" value="NZ_SWBO01000003.1"/>
</dbReference>
<comment type="caution">
    <text evidence="1">The sequence shown here is derived from an EMBL/GenBank/DDBJ whole genome shotgun (WGS) entry which is preliminary data.</text>
</comment>
<dbReference type="OrthoDB" id="677818at2"/>
<sequence>MQKIEILIVGTNKPIMETIARLIDKEEKWLATIAYTVEEALALCRLKDFSLVLICAGLSKDEENQLSLSLKQLKADLPFVKHYGGGSGLLYAEIYQGLALQ</sequence>
<proteinExistence type="predicted"/>
<protein>
    <recommendedName>
        <fullName evidence="3">Response regulator receiver protein</fullName>
    </recommendedName>
</protein>
<gene>
    <name evidence="1" type="ORF">FA045_05880</name>
</gene>
<dbReference type="Proteomes" id="UP000310477">
    <property type="component" value="Unassembled WGS sequence"/>
</dbReference>
<dbReference type="EMBL" id="SWBO01000003">
    <property type="protein sequence ID" value="TKC01780.1"/>
    <property type="molecule type" value="Genomic_DNA"/>
</dbReference>
<name>A0A4U1CA35_9SPHI</name>
<reference evidence="1 2" key="1">
    <citation type="submission" date="2019-04" db="EMBL/GenBank/DDBJ databases">
        <title>Pedobacter sp. AR-2-6 sp. nov., isolated from Arctic soil.</title>
        <authorList>
            <person name="Dahal R.H."/>
            <person name="Kim D.-U."/>
        </authorList>
    </citation>
    <scope>NUCLEOTIDE SEQUENCE [LARGE SCALE GENOMIC DNA]</scope>
    <source>
        <strain evidence="1 2">AR-2-6</strain>
    </source>
</reference>
<organism evidence="1 2">
    <name type="scientific">Pedobacter cryotolerans</name>
    <dbReference type="NCBI Taxonomy" id="2571270"/>
    <lineage>
        <taxon>Bacteria</taxon>
        <taxon>Pseudomonadati</taxon>
        <taxon>Bacteroidota</taxon>
        <taxon>Sphingobacteriia</taxon>
        <taxon>Sphingobacteriales</taxon>
        <taxon>Sphingobacteriaceae</taxon>
        <taxon>Pedobacter</taxon>
    </lineage>
</organism>
<evidence type="ECO:0000313" key="2">
    <source>
        <dbReference type="Proteomes" id="UP000310477"/>
    </source>
</evidence>
<evidence type="ECO:0008006" key="3">
    <source>
        <dbReference type="Google" id="ProtNLM"/>
    </source>
</evidence>
<dbReference type="AlphaFoldDB" id="A0A4U1CA35"/>
<accession>A0A4U1CA35</accession>